<reference evidence="2" key="1">
    <citation type="journal article" date="2023" name="IScience">
        <title>Live-bearing cockroach genome reveals convergent evolutionary mechanisms linked to viviparity in insects and beyond.</title>
        <authorList>
            <person name="Fouks B."/>
            <person name="Harrison M.C."/>
            <person name="Mikhailova A.A."/>
            <person name="Marchal E."/>
            <person name="English S."/>
            <person name="Carruthers M."/>
            <person name="Jennings E.C."/>
            <person name="Chiamaka E.L."/>
            <person name="Frigard R.A."/>
            <person name="Pippel M."/>
            <person name="Attardo G.M."/>
            <person name="Benoit J.B."/>
            <person name="Bornberg-Bauer E."/>
            <person name="Tobe S.S."/>
        </authorList>
    </citation>
    <scope>NUCLEOTIDE SEQUENCE</scope>
    <source>
        <strain evidence="2">Stay&amp;Tobe</strain>
    </source>
</reference>
<evidence type="ECO:0000256" key="1">
    <source>
        <dbReference type="SAM" id="MobiDB-lite"/>
    </source>
</evidence>
<keyword evidence="3" id="KW-1185">Reference proteome</keyword>
<feature type="region of interest" description="Disordered" evidence="1">
    <location>
        <begin position="27"/>
        <end position="50"/>
    </location>
</feature>
<accession>A0AAD8A565</accession>
<name>A0AAD8A565_DIPPU</name>
<feature type="compositionally biased region" description="Basic residues" evidence="1">
    <location>
        <begin position="35"/>
        <end position="44"/>
    </location>
</feature>
<evidence type="ECO:0000313" key="3">
    <source>
        <dbReference type="Proteomes" id="UP001233999"/>
    </source>
</evidence>
<reference evidence="2" key="2">
    <citation type="submission" date="2023-05" db="EMBL/GenBank/DDBJ databases">
        <authorList>
            <person name="Fouks B."/>
        </authorList>
    </citation>
    <scope>NUCLEOTIDE SEQUENCE</scope>
    <source>
        <strain evidence="2">Stay&amp;Tobe</strain>
        <tissue evidence="2">Testes</tissue>
    </source>
</reference>
<organism evidence="2 3">
    <name type="scientific">Diploptera punctata</name>
    <name type="common">Pacific beetle cockroach</name>
    <dbReference type="NCBI Taxonomy" id="6984"/>
    <lineage>
        <taxon>Eukaryota</taxon>
        <taxon>Metazoa</taxon>
        <taxon>Ecdysozoa</taxon>
        <taxon>Arthropoda</taxon>
        <taxon>Hexapoda</taxon>
        <taxon>Insecta</taxon>
        <taxon>Pterygota</taxon>
        <taxon>Neoptera</taxon>
        <taxon>Polyneoptera</taxon>
        <taxon>Dictyoptera</taxon>
        <taxon>Blattodea</taxon>
        <taxon>Blaberoidea</taxon>
        <taxon>Blaberidae</taxon>
        <taxon>Diplopterinae</taxon>
        <taxon>Diploptera</taxon>
    </lineage>
</organism>
<gene>
    <name evidence="2" type="ORF">L9F63_015646</name>
</gene>
<dbReference type="Proteomes" id="UP001233999">
    <property type="component" value="Unassembled WGS sequence"/>
</dbReference>
<feature type="non-terminal residue" evidence="2">
    <location>
        <position position="128"/>
    </location>
</feature>
<sequence length="128" mass="14301">FPIPVPLAPSVCDLVNDPLPCPSTCLSPRPEPRSRKLARPRVRAHSVSDPLRLRSRERSPCLSPMTEYRARAPALAPGPSPARENLHDPLRALSSVCDPKSCTSSLPIFYEYIYRIEEILRGEEIISE</sequence>
<proteinExistence type="predicted"/>
<feature type="non-terminal residue" evidence="2">
    <location>
        <position position="1"/>
    </location>
</feature>
<comment type="caution">
    <text evidence="2">The sequence shown here is derived from an EMBL/GenBank/DDBJ whole genome shotgun (WGS) entry which is preliminary data.</text>
</comment>
<dbReference type="AlphaFoldDB" id="A0AAD8A565"/>
<protein>
    <submittedName>
        <fullName evidence="2">Uncharacterized protein</fullName>
    </submittedName>
</protein>
<dbReference type="EMBL" id="JASPKZ010003816">
    <property type="protein sequence ID" value="KAJ9592674.1"/>
    <property type="molecule type" value="Genomic_DNA"/>
</dbReference>
<evidence type="ECO:0000313" key="2">
    <source>
        <dbReference type="EMBL" id="KAJ9592674.1"/>
    </source>
</evidence>